<dbReference type="UniPathway" id="UPA00126">
    <property type="reaction ID" value="UER00424"/>
</dbReference>
<sequence length="259" mass="27778">MECSFGSVDVSQLRLVAFDLDGTLAPSKSPIVPAMARSLERLLSRFSVGVMSGGLLSQFQTQLLSGLKLGEVAGNLHLLPTCGTQYYRLDNDGQPQALYVEALSDAQRAAAVRTLEAAARELRLWEANPWGEIIEDRGTQITFSALGQRAPLEAKTAWDPDGSKKRALAVLVQRQLPDLSVQVGGTTSVDVTAQGVDKAYGMRALLAQTGLQASQALFVGDQLVPEGNDYPVVSTGVACQVVAGWEETLSWIENLLMDT</sequence>
<dbReference type="InterPro" id="IPR023214">
    <property type="entry name" value="HAD_sf"/>
</dbReference>
<reference evidence="13 14" key="1">
    <citation type="submission" date="2020-04" db="EMBL/GenBank/DDBJ databases">
        <title>Antimicrobial susceptibility and clonality of vaginal-derived multi-drug resistant Mobiluncus isolates in China.</title>
        <authorList>
            <person name="Zhang X."/>
        </authorList>
    </citation>
    <scope>NUCLEOTIDE SEQUENCE [LARGE SCALE GENOMIC DNA]</scope>
    <source>
        <strain evidence="13 14">7</strain>
    </source>
</reference>
<dbReference type="Proteomes" id="UP000582487">
    <property type="component" value="Unassembled WGS sequence"/>
</dbReference>
<feature type="binding site" evidence="11">
    <location>
        <position position="190"/>
    </location>
    <ligand>
        <name>alpha-D-mannose 1-phosphate</name>
        <dbReference type="ChEBI" id="CHEBI:58409"/>
    </ligand>
</feature>
<dbReference type="AlphaFoldDB" id="A0A2J9KQU3"/>
<dbReference type="InterPro" id="IPR043169">
    <property type="entry name" value="PMM_cap"/>
</dbReference>
<evidence type="ECO:0000256" key="12">
    <source>
        <dbReference type="PIRSR" id="PIRSR605002-3"/>
    </source>
</evidence>
<keyword evidence="7 12" id="KW-0479">Metal-binding</keyword>
<gene>
    <name evidence="13" type="ORF">HHJ74_00165</name>
</gene>
<evidence type="ECO:0000256" key="7">
    <source>
        <dbReference type="ARBA" id="ARBA00022723"/>
    </source>
</evidence>
<evidence type="ECO:0000313" key="14">
    <source>
        <dbReference type="Proteomes" id="UP000582487"/>
    </source>
</evidence>
<evidence type="ECO:0000256" key="10">
    <source>
        <dbReference type="PIRSR" id="PIRSR605002-1"/>
    </source>
</evidence>
<protein>
    <recommendedName>
        <fullName evidence="5">phosphomannomutase</fullName>
        <ecNumber evidence="5">5.4.2.8</ecNumber>
    </recommendedName>
</protein>
<dbReference type="RefSeq" id="WP_004012510.1">
    <property type="nucleotide sequence ID" value="NZ_JABCUT010000001.1"/>
</dbReference>
<keyword evidence="9" id="KW-0413">Isomerase</keyword>
<evidence type="ECO:0000256" key="2">
    <source>
        <dbReference type="ARBA" id="ARBA00004699"/>
    </source>
</evidence>
<evidence type="ECO:0000256" key="4">
    <source>
        <dbReference type="ARBA" id="ARBA00011738"/>
    </source>
</evidence>
<dbReference type="Gene3D" id="3.40.50.1000">
    <property type="entry name" value="HAD superfamily/HAD-like"/>
    <property type="match status" value="1"/>
</dbReference>
<comment type="subcellular location">
    <subcellularLocation>
        <location evidence="1">Cytoplasm</location>
    </subcellularLocation>
</comment>
<keyword evidence="6" id="KW-0963">Cytoplasm</keyword>
<dbReference type="EC" id="5.4.2.8" evidence="5"/>
<dbReference type="GO" id="GO:0046872">
    <property type="term" value="F:metal ion binding"/>
    <property type="evidence" value="ECO:0007669"/>
    <property type="project" value="UniProtKB-KW"/>
</dbReference>
<dbReference type="InterPro" id="IPR005002">
    <property type="entry name" value="PMM"/>
</dbReference>
<evidence type="ECO:0000256" key="8">
    <source>
        <dbReference type="ARBA" id="ARBA00022842"/>
    </source>
</evidence>
<dbReference type="PANTHER" id="PTHR10466">
    <property type="entry name" value="PHOSPHOMANNOMUTASE"/>
    <property type="match status" value="1"/>
</dbReference>
<proteinExistence type="inferred from homology"/>
<feature type="binding site" evidence="11">
    <location>
        <position position="188"/>
    </location>
    <ligand>
        <name>alpha-D-mannose 1-phosphate</name>
        <dbReference type="ChEBI" id="CHEBI:58409"/>
    </ligand>
</feature>
<dbReference type="GO" id="GO:0016791">
    <property type="term" value="F:phosphatase activity"/>
    <property type="evidence" value="ECO:0007669"/>
    <property type="project" value="UniProtKB-ARBA"/>
</dbReference>
<dbReference type="GO" id="GO:0006487">
    <property type="term" value="P:protein N-linked glycosylation"/>
    <property type="evidence" value="ECO:0007669"/>
    <property type="project" value="TreeGrafter"/>
</dbReference>
<evidence type="ECO:0000313" key="13">
    <source>
        <dbReference type="EMBL" id="NMW92139.1"/>
    </source>
</evidence>
<feature type="binding site" evidence="12">
    <location>
        <position position="221"/>
    </location>
    <ligand>
        <name>Mg(2+)</name>
        <dbReference type="ChEBI" id="CHEBI:18420"/>
        <label>1</label>
    </ligand>
</feature>
<feature type="active site" description="Nucleophile" evidence="10">
    <location>
        <position position="19"/>
    </location>
</feature>
<evidence type="ECO:0000256" key="5">
    <source>
        <dbReference type="ARBA" id="ARBA00012730"/>
    </source>
</evidence>
<dbReference type="GO" id="GO:0005829">
    <property type="term" value="C:cytosol"/>
    <property type="evidence" value="ECO:0007669"/>
    <property type="project" value="TreeGrafter"/>
</dbReference>
<dbReference type="EMBL" id="JABCUV010000001">
    <property type="protein sequence ID" value="NMW92139.1"/>
    <property type="molecule type" value="Genomic_DNA"/>
</dbReference>
<feature type="binding site" evidence="11">
    <location>
        <position position="137"/>
    </location>
    <ligand>
        <name>alpha-D-mannose 1-phosphate</name>
        <dbReference type="ChEBI" id="CHEBI:58409"/>
    </ligand>
</feature>
<comment type="similarity">
    <text evidence="3">Belongs to the eukaryotic PMM family.</text>
</comment>
<feature type="active site" description="Proton donor/acceptor" evidence="10">
    <location>
        <position position="21"/>
    </location>
</feature>
<evidence type="ECO:0000256" key="9">
    <source>
        <dbReference type="ARBA" id="ARBA00023235"/>
    </source>
</evidence>
<dbReference type="SFLD" id="SFLDG01140">
    <property type="entry name" value="C2.B:_Phosphomannomutase_and_P"/>
    <property type="match status" value="1"/>
</dbReference>
<dbReference type="InterPro" id="IPR036412">
    <property type="entry name" value="HAD-like_sf"/>
</dbReference>
<dbReference type="Gene3D" id="3.30.1240.20">
    <property type="match status" value="1"/>
</dbReference>
<dbReference type="GO" id="GO:0009298">
    <property type="term" value="P:GDP-mannose biosynthetic process"/>
    <property type="evidence" value="ECO:0007669"/>
    <property type="project" value="UniProtKB-UniPathway"/>
</dbReference>
<dbReference type="NCBIfam" id="TIGR01484">
    <property type="entry name" value="HAD-SF-IIB"/>
    <property type="match status" value="1"/>
</dbReference>
<comment type="subunit">
    <text evidence="4">Homodimer.</text>
</comment>
<evidence type="ECO:0000256" key="1">
    <source>
        <dbReference type="ARBA" id="ARBA00004496"/>
    </source>
</evidence>
<comment type="cofactor">
    <cofactor evidence="12">
        <name>Mg(2+)</name>
        <dbReference type="ChEBI" id="CHEBI:18420"/>
    </cofactor>
</comment>
<evidence type="ECO:0000256" key="3">
    <source>
        <dbReference type="ARBA" id="ARBA00009736"/>
    </source>
</evidence>
<dbReference type="SFLD" id="SFLDS00003">
    <property type="entry name" value="Haloacid_Dehalogenase"/>
    <property type="match status" value="1"/>
</dbReference>
<organism evidence="13 14">
    <name type="scientific">Mobiluncus mulieris</name>
    <dbReference type="NCBI Taxonomy" id="2052"/>
    <lineage>
        <taxon>Bacteria</taxon>
        <taxon>Bacillati</taxon>
        <taxon>Actinomycetota</taxon>
        <taxon>Actinomycetes</taxon>
        <taxon>Actinomycetales</taxon>
        <taxon>Actinomycetaceae</taxon>
        <taxon>Mobiluncus</taxon>
    </lineage>
</organism>
<evidence type="ECO:0000256" key="11">
    <source>
        <dbReference type="PIRSR" id="PIRSR605002-2"/>
    </source>
</evidence>
<dbReference type="GO" id="GO:0006013">
    <property type="term" value="P:mannose metabolic process"/>
    <property type="evidence" value="ECO:0007669"/>
    <property type="project" value="TreeGrafter"/>
</dbReference>
<name>A0A2J9KQU3_9ACTO</name>
<dbReference type="SFLD" id="SFLDG01143">
    <property type="entry name" value="C2.B.3:_Phosphomannomutase_Lik"/>
    <property type="match status" value="1"/>
</dbReference>
<evidence type="ECO:0000256" key="6">
    <source>
        <dbReference type="ARBA" id="ARBA00022490"/>
    </source>
</evidence>
<dbReference type="OrthoDB" id="2241234at2"/>
<dbReference type="SUPFAM" id="SSF56784">
    <property type="entry name" value="HAD-like"/>
    <property type="match status" value="1"/>
</dbReference>
<comment type="pathway">
    <text evidence="2">Nucleotide-sugar biosynthesis; GDP-alpha-D-mannose biosynthesis; alpha-D-mannose 1-phosphate from D-fructose 6-phosphate: step 2/2.</text>
</comment>
<dbReference type="Pfam" id="PF03332">
    <property type="entry name" value="PMM"/>
    <property type="match status" value="1"/>
</dbReference>
<dbReference type="GO" id="GO:0004615">
    <property type="term" value="F:phosphomannomutase activity"/>
    <property type="evidence" value="ECO:0007669"/>
    <property type="project" value="UniProtKB-EC"/>
</dbReference>
<keyword evidence="13" id="KW-0378">Hydrolase</keyword>
<accession>A0A2J9KQU3</accession>
<feature type="binding site" evidence="12">
    <location>
        <position position="21"/>
    </location>
    <ligand>
        <name>Mg(2+)</name>
        <dbReference type="ChEBI" id="CHEBI:18420"/>
        <label>1</label>
    </ligand>
</feature>
<dbReference type="InterPro" id="IPR006379">
    <property type="entry name" value="HAD-SF_hydro_IIB"/>
</dbReference>
<dbReference type="PANTHER" id="PTHR10466:SF0">
    <property type="entry name" value="PHOSPHOMANNOMUTASE"/>
    <property type="match status" value="1"/>
</dbReference>
<comment type="caution">
    <text evidence="13">The sequence shown here is derived from an EMBL/GenBank/DDBJ whole genome shotgun (WGS) entry which is preliminary data.</text>
</comment>
<keyword evidence="8 12" id="KW-0460">Magnesium</keyword>
<feature type="binding site" evidence="12">
    <location>
        <position position="19"/>
    </location>
    <ligand>
        <name>Mg(2+)</name>
        <dbReference type="ChEBI" id="CHEBI:18420"/>
        <label>1</label>
    </ligand>
</feature>